<proteinExistence type="predicted"/>
<evidence type="ECO:0000259" key="6">
    <source>
        <dbReference type="Pfam" id="PF04586"/>
    </source>
</evidence>
<keyword evidence="4" id="KW-0118">Viral capsid assembly</keyword>
<dbReference type="GO" id="GO:0008233">
    <property type="term" value="F:peptidase activity"/>
    <property type="evidence" value="ECO:0007669"/>
    <property type="project" value="UniProtKB-KW"/>
</dbReference>
<evidence type="ECO:0000313" key="7">
    <source>
        <dbReference type="EMBL" id="CAB5217817.1"/>
    </source>
</evidence>
<evidence type="ECO:0000256" key="2">
    <source>
        <dbReference type="ARBA" id="ARBA00022670"/>
    </source>
</evidence>
<keyword evidence="3" id="KW-0378">Hydrolase</keyword>
<feature type="domain" description="Prohead serine protease" evidence="6">
    <location>
        <begin position="31"/>
        <end position="169"/>
    </location>
</feature>
<evidence type="ECO:0000256" key="1">
    <source>
        <dbReference type="ARBA" id="ARBA00022612"/>
    </source>
</evidence>
<dbReference type="GO" id="GO:0046797">
    <property type="term" value="P:viral procapsid maturation"/>
    <property type="evidence" value="ECO:0007669"/>
    <property type="project" value="UniProtKB-KW"/>
</dbReference>
<name>A0A6J7WJ95_9CAUD</name>
<dbReference type="EMBL" id="LR798251">
    <property type="protein sequence ID" value="CAB5217817.1"/>
    <property type="molecule type" value="Genomic_DNA"/>
</dbReference>
<dbReference type="Pfam" id="PF04586">
    <property type="entry name" value="Peptidase_S78"/>
    <property type="match status" value="1"/>
</dbReference>
<keyword evidence="2 7" id="KW-0645">Protease</keyword>
<keyword evidence="5" id="KW-1273">Viral capsid maturation</keyword>
<sequence>MLEGTIPQAKRGDDMEDLLIAFGTEIKADAKGNVKGYLVRFTDASSPDTTGDYFTANTDFGRDLSEPSSINLYYHHGMDETIKKSAIGKGYIKKTNAGVWFEGQIAMADEYGKMIGELARQGKLGFSSGAGSHLVERKMVGNAYEITRWALAEASVTPTPAEPRCIVEAKMYAPEVAMCKPKKDDGEMGDMEDESYLGEIPFDETADIPTQVSEIFSDVEQQLVVEAVHELFERACYGLEMALDSQDVDLADAVFAEFHKRTVSMFQQMMANVPAEVEAMKAIKKTRPANIKECERRVRDAFRLSRSEAKRIAPSVWQSLREVDEVAALIDPNVKLREDMLKRVLLDLL</sequence>
<dbReference type="GO" id="GO:0006508">
    <property type="term" value="P:proteolysis"/>
    <property type="evidence" value="ECO:0007669"/>
    <property type="project" value="UniProtKB-KW"/>
</dbReference>
<evidence type="ECO:0000256" key="4">
    <source>
        <dbReference type="ARBA" id="ARBA00022950"/>
    </source>
</evidence>
<evidence type="ECO:0000256" key="5">
    <source>
        <dbReference type="ARBA" id="ARBA00023045"/>
    </source>
</evidence>
<evidence type="ECO:0000256" key="3">
    <source>
        <dbReference type="ARBA" id="ARBA00022801"/>
    </source>
</evidence>
<reference evidence="7" key="1">
    <citation type="submission" date="2020-05" db="EMBL/GenBank/DDBJ databases">
        <authorList>
            <person name="Chiriac C."/>
            <person name="Salcher M."/>
            <person name="Ghai R."/>
            <person name="Kavagutti S V."/>
        </authorList>
    </citation>
    <scope>NUCLEOTIDE SEQUENCE</scope>
</reference>
<keyword evidence="1" id="KW-1188">Viral release from host cell</keyword>
<protein>
    <submittedName>
        <fullName evidence="7">Prohead protease</fullName>
    </submittedName>
</protein>
<accession>A0A6J7WJ95</accession>
<gene>
    <name evidence="7" type="ORF">UFOVP210_16</name>
</gene>
<organism evidence="7">
    <name type="scientific">uncultured Caudovirales phage</name>
    <dbReference type="NCBI Taxonomy" id="2100421"/>
    <lineage>
        <taxon>Viruses</taxon>
        <taxon>Duplodnaviria</taxon>
        <taxon>Heunggongvirae</taxon>
        <taxon>Uroviricota</taxon>
        <taxon>Caudoviricetes</taxon>
        <taxon>Peduoviridae</taxon>
        <taxon>Maltschvirus</taxon>
        <taxon>Maltschvirus maltsch</taxon>
    </lineage>
</organism>
<dbReference type="InterPro" id="IPR054613">
    <property type="entry name" value="Peptidase_S78_dom"/>
</dbReference>